<dbReference type="GO" id="GO:0006310">
    <property type="term" value="P:DNA recombination"/>
    <property type="evidence" value="ECO:0007669"/>
    <property type="project" value="InterPro"/>
</dbReference>
<dbReference type="RefSeq" id="WP_232654964.1">
    <property type="nucleotide sequence ID" value="NZ_JAJSBI010000034.1"/>
</dbReference>
<name>A0A9Q3VZA1_9ACTN</name>
<organism evidence="1 2">
    <name type="scientific">Streptomyces guryensis</name>
    <dbReference type="NCBI Taxonomy" id="2886947"/>
    <lineage>
        <taxon>Bacteria</taxon>
        <taxon>Bacillati</taxon>
        <taxon>Actinomycetota</taxon>
        <taxon>Actinomycetes</taxon>
        <taxon>Kitasatosporales</taxon>
        <taxon>Streptomycetaceae</taxon>
        <taxon>Streptomyces</taxon>
    </lineage>
</organism>
<evidence type="ECO:0008006" key="3">
    <source>
        <dbReference type="Google" id="ProtNLM"/>
    </source>
</evidence>
<accession>A0A9Q3VZA1</accession>
<dbReference type="GO" id="GO:0015074">
    <property type="term" value="P:DNA integration"/>
    <property type="evidence" value="ECO:0007669"/>
    <property type="project" value="InterPro"/>
</dbReference>
<comment type="caution">
    <text evidence="1">The sequence shown here is derived from an EMBL/GenBank/DDBJ whole genome shotgun (WGS) entry which is preliminary data.</text>
</comment>
<sequence>MSLLSVSAEPAVPSVFAGADIAATARLNWLGGCPRPRFEDDVWSFVGWADAPVQMKVTEKRVLFDRITHRPWRVVAKELALAWIATQDERVLALPRARRLPRHPRTIYARVYHLTFWLNWLHERRITTLAAVTQDHCEAFLREYGVVRDKETGAVLRNKAGGSLRTVVSAMQDITDYGELLSADRHRPGFRPWGARSPRVVTGAPSRPQVVIKTEPLGDEVLRPLLTACLHLIDVLGPHIVDLRTELRAERESWRNVEWSRHLRDGNRLAELVEEYVRTGQPLPRIEDFQVTKRLRLGWDPKDPLLTANFQHLLRPTGHRDIHKALFAQARPLLEEAVAAVGTEYLWCRVPADAPRADTGELIPWSLPLSNRSSDALIRVAGHACTVATSALTGMRSSELMELTVGCRRTDDADGTGLARHRLVSKVVKGRLWGGEVDEWVVIEEVVRVIALAERLTDSEPGQPLFGAFNGFESNGAMTWLRQWVASPAGRRMGLEPIPDEPVHPRRLRRTLSVEMAARPGGLLATKVHFKHLQVATSEGYADRPGGAQAVFHHEWKKEEAKEKLKRTVEAYRQFEQGQMPAGPGADALLASFRAVEKELADHKPGPAKVVTDRQIELLLKKKASVLHLSAANYCWFEDPAKALCLKLAGTRSAAAPLTGLCDSSRCPQATHHIIHRSVWQTTADNGVVLLASPRIPPAEKARLRAEHERSMRVLEEIDTAAGKAR</sequence>
<proteinExistence type="predicted"/>
<protein>
    <recommendedName>
        <fullName evidence="3">Phage integrase family protein</fullName>
    </recommendedName>
</protein>
<dbReference type="GO" id="GO:0003677">
    <property type="term" value="F:DNA binding"/>
    <property type="evidence" value="ECO:0007669"/>
    <property type="project" value="InterPro"/>
</dbReference>
<evidence type="ECO:0000313" key="2">
    <source>
        <dbReference type="Proteomes" id="UP001108029"/>
    </source>
</evidence>
<reference evidence="1" key="1">
    <citation type="submission" date="2021-12" db="EMBL/GenBank/DDBJ databases">
        <authorList>
            <person name="Lee J.-H."/>
            <person name="Kim S.-B."/>
        </authorList>
    </citation>
    <scope>NUCLEOTIDE SEQUENCE</scope>
    <source>
        <strain evidence="1">NR30</strain>
    </source>
</reference>
<dbReference type="AlphaFoldDB" id="A0A9Q3VZA1"/>
<dbReference type="InterPro" id="IPR013762">
    <property type="entry name" value="Integrase-like_cat_sf"/>
</dbReference>
<gene>
    <name evidence="1" type="ORF">LJ657_41985</name>
</gene>
<dbReference type="EMBL" id="JAJSBI010000034">
    <property type="protein sequence ID" value="MCD9880026.1"/>
    <property type="molecule type" value="Genomic_DNA"/>
</dbReference>
<dbReference type="Proteomes" id="UP001108029">
    <property type="component" value="Unassembled WGS sequence"/>
</dbReference>
<keyword evidence="2" id="KW-1185">Reference proteome</keyword>
<dbReference type="Gene3D" id="1.10.443.10">
    <property type="entry name" value="Intergrase catalytic core"/>
    <property type="match status" value="1"/>
</dbReference>
<evidence type="ECO:0000313" key="1">
    <source>
        <dbReference type="EMBL" id="MCD9880026.1"/>
    </source>
</evidence>